<keyword evidence="14" id="KW-1185">Reference proteome</keyword>
<evidence type="ECO:0000256" key="2">
    <source>
        <dbReference type="ARBA" id="ARBA00006214"/>
    </source>
</evidence>
<dbReference type="InParanoid" id="A0A7I4DQM0"/>
<evidence type="ECO:0000256" key="1">
    <source>
        <dbReference type="ARBA" id="ARBA00004141"/>
    </source>
</evidence>
<dbReference type="GO" id="GO:0010207">
    <property type="term" value="P:photosystem II assembly"/>
    <property type="evidence" value="ECO:0000318"/>
    <property type="project" value="GO_Central"/>
</dbReference>
<feature type="transmembrane region" description="Helical" evidence="11">
    <location>
        <begin position="107"/>
        <end position="128"/>
    </location>
</feature>
<evidence type="ECO:0000256" key="5">
    <source>
        <dbReference type="ARBA" id="ARBA00022989"/>
    </source>
</evidence>
<sequence length="412" mass="45138">MEIVNYCVLSSAPAIRTGKVSNRMNFFRNTCTLNPFYNSRHLLVETKRCDQQRMRLHRSLYVRAQTPSPSNDDNQVSPEITSSKNVDNLEDEVRRVRNSPAGEPSKLRYGLITGLATAGLVETAYLTWMKLQGGPVSCPLGGTGCDDVLNSKYGTIFGVPLSLVGMLAYGTVTLLASRMATNPKDRFIEEEGLVKWLLLASTTVMGVASTYFMYILNDKLGGASCTYCVGSAILSISLLLCTLVSFNPGDLRNVAGIQLTAGVSVALVLSAAFNDIDSASFRSGDIDIPYESPEVTHVSNAKEIALAKQLKAIGAKMYGAFWCSHCFEQKQMLGKEAVKYLEYVECYPEGYRSGVKIAKECDEINIQGFPTWVINGQVINTVSISVSWHTDSAIIITDRSLLSEFRALAKFC</sequence>
<dbReference type="FunCoup" id="A0A7I4DQM0">
    <property type="interactions" value="1544"/>
</dbReference>
<dbReference type="GO" id="GO:0016020">
    <property type="term" value="C:membrane"/>
    <property type="evidence" value="ECO:0007669"/>
    <property type="project" value="UniProtKB-SubCell"/>
</dbReference>
<dbReference type="GO" id="GO:0003955">
    <property type="term" value="F:NAD(P)H dehydrogenase (quinone) activity"/>
    <property type="evidence" value="ECO:0000318"/>
    <property type="project" value="GO_Central"/>
</dbReference>
<dbReference type="EnsemblPlants" id="Pp3c3_30980V3.5">
    <property type="protein sequence ID" value="Pp3c3_30980V3.5"/>
    <property type="gene ID" value="Pp3c3_30980"/>
</dbReference>
<evidence type="ECO:0000256" key="6">
    <source>
        <dbReference type="ARBA" id="ARBA00023002"/>
    </source>
</evidence>
<dbReference type="Pfam" id="PF07884">
    <property type="entry name" value="VKOR"/>
    <property type="match status" value="1"/>
</dbReference>
<evidence type="ECO:0000256" key="3">
    <source>
        <dbReference type="ARBA" id="ARBA00022692"/>
    </source>
</evidence>
<dbReference type="Gramene" id="Pp3c3_30980V3.5">
    <property type="protein sequence ID" value="Pp3c3_30980V3.5"/>
    <property type="gene ID" value="Pp3c3_30980"/>
</dbReference>
<reference evidence="13" key="3">
    <citation type="submission" date="2020-12" db="UniProtKB">
        <authorList>
            <consortium name="EnsemblPlants"/>
        </authorList>
    </citation>
    <scope>IDENTIFICATION</scope>
</reference>
<dbReference type="PANTHER" id="PTHR34573:SF1">
    <property type="entry name" value="VITAMIN K EPOXIDE REDUCTASE DOMAIN-CONTAINING PROTEIN"/>
    <property type="match status" value="1"/>
</dbReference>
<keyword evidence="4" id="KW-0874">Quinone</keyword>
<dbReference type="InterPro" id="IPR036249">
    <property type="entry name" value="Thioredoxin-like_sf"/>
</dbReference>
<comment type="similarity">
    <text evidence="2">Belongs to the VKOR family.</text>
</comment>
<accession>A0A7I4DQM0</accession>
<keyword evidence="3 11" id="KW-0812">Transmembrane</keyword>
<dbReference type="AlphaFoldDB" id="A0A7I4DQM0"/>
<evidence type="ECO:0000256" key="10">
    <source>
        <dbReference type="SAM" id="MobiDB-lite"/>
    </source>
</evidence>
<dbReference type="PANTHER" id="PTHR34573">
    <property type="entry name" value="VKC DOMAIN-CONTAINING PROTEIN"/>
    <property type="match status" value="1"/>
</dbReference>
<dbReference type="InterPro" id="IPR012932">
    <property type="entry name" value="VKOR"/>
</dbReference>
<dbReference type="Gene3D" id="3.40.30.10">
    <property type="entry name" value="Glutaredoxin"/>
    <property type="match status" value="1"/>
</dbReference>
<dbReference type="CDD" id="cd12916">
    <property type="entry name" value="VKOR_1"/>
    <property type="match status" value="1"/>
</dbReference>
<dbReference type="EMBL" id="ABEU02000003">
    <property type="status" value="NOT_ANNOTATED_CDS"/>
    <property type="molecule type" value="Genomic_DNA"/>
</dbReference>
<proteinExistence type="inferred from homology"/>
<evidence type="ECO:0000313" key="13">
    <source>
        <dbReference type="EnsemblPlants" id="Pp3c3_30980V3.5"/>
    </source>
</evidence>
<protein>
    <recommendedName>
        <fullName evidence="12">Vitamin K epoxide reductase domain-containing protein</fullName>
    </recommendedName>
</protein>
<evidence type="ECO:0000256" key="8">
    <source>
        <dbReference type="ARBA" id="ARBA00023157"/>
    </source>
</evidence>
<gene>
    <name evidence="13" type="primary">LOC112279682</name>
</gene>
<keyword evidence="8" id="KW-1015">Disulfide bond</keyword>
<evidence type="ECO:0000256" key="11">
    <source>
        <dbReference type="SAM" id="Phobius"/>
    </source>
</evidence>
<keyword evidence="6" id="KW-0560">Oxidoreductase</keyword>
<keyword evidence="7 11" id="KW-0472">Membrane</keyword>
<keyword evidence="9" id="KW-0676">Redox-active center</keyword>
<dbReference type="InterPro" id="IPR044698">
    <property type="entry name" value="VKOR/LTO1"/>
</dbReference>
<evidence type="ECO:0000313" key="14">
    <source>
        <dbReference type="Proteomes" id="UP000006727"/>
    </source>
</evidence>
<evidence type="ECO:0000256" key="9">
    <source>
        <dbReference type="ARBA" id="ARBA00023284"/>
    </source>
</evidence>
<feature type="region of interest" description="Disordered" evidence="10">
    <location>
        <begin position="62"/>
        <end position="87"/>
    </location>
</feature>
<feature type="transmembrane region" description="Helical" evidence="11">
    <location>
        <begin position="196"/>
        <end position="214"/>
    </location>
</feature>
<feature type="transmembrane region" description="Helical" evidence="11">
    <location>
        <begin position="253"/>
        <end position="273"/>
    </location>
</feature>
<comment type="subcellular location">
    <subcellularLocation>
        <location evidence="1">Membrane</location>
        <topology evidence="1">Multi-pass membrane protein</topology>
    </subcellularLocation>
</comment>
<reference evidence="13 14" key="2">
    <citation type="journal article" date="2018" name="Plant J.">
        <title>The Physcomitrella patens chromosome-scale assembly reveals moss genome structure and evolution.</title>
        <authorList>
            <person name="Lang D."/>
            <person name="Ullrich K.K."/>
            <person name="Murat F."/>
            <person name="Fuchs J."/>
            <person name="Jenkins J."/>
            <person name="Haas F.B."/>
            <person name="Piednoel M."/>
            <person name="Gundlach H."/>
            <person name="Van Bel M."/>
            <person name="Meyberg R."/>
            <person name="Vives C."/>
            <person name="Morata J."/>
            <person name="Symeonidi A."/>
            <person name="Hiss M."/>
            <person name="Muchero W."/>
            <person name="Kamisugi Y."/>
            <person name="Saleh O."/>
            <person name="Blanc G."/>
            <person name="Decker E.L."/>
            <person name="van Gessel N."/>
            <person name="Grimwood J."/>
            <person name="Hayes R.D."/>
            <person name="Graham S.W."/>
            <person name="Gunter L.E."/>
            <person name="McDaniel S.F."/>
            <person name="Hoernstein S.N.W."/>
            <person name="Larsson A."/>
            <person name="Li F.W."/>
            <person name="Perroud P.F."/>
            <person name="Phillips J."/>
            <person name="Ranjan P."/>
            <person name="Rokshar D.S."/>
            <person name="Rothfels C.J."/>
            <person name="Schneider L."/>
            <person name="Shu S."/>
            <person name="Stevenson D.W."/>
            <person name="Thummler F."/>
            <person name="Tillich M."/>
            <person name="Villarreal Aguilar J.C."/>
            <person name="Widiez T."/>
            <person name="Wong G.K."/>
            <person name="Wymore A."/>
            <person name="Zhang Y."/>
            <person name="Zimmer A.D."/>
            <person name="Quatrano R.S."/>
            <person name="Mayer K.F.X."/>
            <person name="Goodstein D."/>
            <person name="Casacuberta J.M."/>
            <person name="Vandepoele K."/>
            <person name="Reski R."/>
            <person name="Cuming A.C."/>
            <person name="Tuskan G.A."/>
            <person name="Maumus F."/>
            <person name="Salse J."/>
            <person name="Schmutz J."/>
            <person name="Rensing S.A."/>
        </authorList>
    </citation>
    <scope>NUCLEOTIDE SEQUENCE [LARGE SCALE GENOMIC DNA]</scope>
    <source>
        <strain evidence="13 14">cv. Gransden 2004</strain>
    </source>
</reference>
<dbReference type="Proteomes" id="UP000006727">
    <property type="component" value="Chromosome 3"/>
</dbReference>
<evidence type="ECO:0000256" key="7">
    <source>
        <dbReference type="ARBA" id="ARBA00023136"/>
    </source>
</evidence>
<dbReference type="SUPFAM" id="SSF52833">
    <property type="entry name" value="Thioredoxin-like"/>
    <property type="match status" value="1"/>
</dbReference>
<dbReference type="Gene3D" id="1.20.1440.130">
    <property type="entry name" value="VKOR domain"/>
    <property type="match status" value="1"/>
</dbReference>
<feature type="transmembrane region" description="Helical" evidence="11">
    <location>
        <begin position="220"/>
        <end position="246"/>
    </location>
</feature>
<dbReference type="GO" id="GO:0048038">
    <property type="term" value="F:quinone binding"/>
    <property type="evidence" value="ECO:0007669"/>
    <property type="project" value="UniProtKB-KW"/>
</dbReference>
<reference evidence="13 14" key="1">
    <citation type="journal article" date="2008" name="Science">
        <title>The Physcomitrella genome reveals evolutionary insights into the conquest of land by plants.</title>
        <authorList>
            <person name="Rensing S."/>
            <person name="Lang D."/>
            <person name="Zimmer A."/>
            <person name="Terry A."/>
            <person name="Salamov A."/>
            <person name="Shapiro H."/>
            <person name="Nishiyama T."/>
            <person name="Perroud P.-F."/>
            <person name="Lindquist E."/>
            <person name="Kamisugi Y."/>
            <person name="Tanahashi T."/>
            <person name="Sakakibara K."/>
            <person name="Fujita T."/>
            <person name="Oishi K."/>
            <person name="Shin-I T."/>
            <person name="Kuroki Y."/>
            <person name="Toyoda A."/>
            <person name="Suzuki Y."/>
            <person name="Hashimoto A."/>
            <person name="Yamaguchi K."/>
            <person name="Sugano A."/>
            <person name="Kohara Y."/>
            <person name="Fujiyama A."/>
            <person name="Anterola A."/>
            <person name="Aoki S."/>
            <person name="Ashton N."/>
            <person name="Barbazuk W.B."/>
            <person name="Barker E."/>
            <person name="Bennetzen J."/>
            <person name="Bezanilla M."/>
            <person name="Blankenship R."/>
            <person name="Cho S.H."/>
            <person name="Dutcher S."/>
            <person name="Estelle M."/>
            <person name="Fawcett J.A."/>
            <person name="Gundlach H."/>
            <person name="Hanada K."/>
            <person name="Heyl A."/>
            <person name="Hicks K.A."/>
            <person name="Hugh J."/>
            <person name="Lohr M."/>
            <person name="Mayer K."/>
            <person name="Melkozernov A."/>
            <person name="Murata T."/>
            <person name="Nelson D."/>
            <person name="Pils B."/>
            <person name="Prigge M."/>
            <person name="Reiss B."/>
            <person name="Renner T."/>
            <person name="Rombauts S."/>
            <person name="Rushton P."/>
            <person name="Sanderfoot A."/>
            <person name="Schween G."/>
            <person name="Shiu S.-H."/>
            <person name="Stueber K."/>
            <person name="Theodoulou F.L."/>
            <person name="Tu H."/>
            <person name="Van de Peer Y."/>
            <person name="Verrier P.J."/>
            <person name="Waters E."/>
            <person name="Wood A."/>
            <person name="Yang L."/>
            <person name="Cove D."/>
            <person name="Cuming A."/>
            <person name="Hasebe M."/>
            <person name="Lucas S."/>
            <person name="Mishler D.B."/>
            <person name="Reski R."/>
            <person name="Grigoriev I."/>
            <person name="Quatrano R.S."/>
            <person name="Boore J.L."/>
        </authorList>
    </citation>
    <scope>NUCLEOTIDE SEQUENCE [LARGE SCALE GENOMIC DNA]</scope>
    <source>
        <strain evidence="13 14">cv. Gransden 2004</strain>
    </source>
</reference>
<evidence type="ECO:0000256" key="4">
    <source>
        <dbReference type="ARBA" id="ARBA00022719"/>
    </source>
</evidence>
<name>A0A7I4DQM0_PHYPA</name>
<dbReference type="InterPro" id="IPR038354">
    <property type="entry name" value="VKOR_sf"/>
</dbReference>
<feature type="compositionally biased region" description="Polar residues" evidence="10">
    <location>
        <begin position="65"/>
        <end position="86"/>
    </location>
</feature>
<feature type="transmembrane region" description="Helical" evidence="11">
    <location>
        <begin position="156"/>
        <end position="176"/>
    </location>
</feature>
<dbReference type="OMA" id="WCPHCHE"/>
<evidence type="ECO:0000259" key="12">
    <source>
        <dbReference type="SMART" id="SM00756"/>
    </source>
</evidence>
<feature type="domain" description="Vitamin K epoxide reductase" evidence="12">
    <location>
        <begin position="105"/>
        <end position="246"/>
    </location>
</feature>
<dbReference type="SMART" id="SM00756">
    <property type="entry name" value="VKc"/>
    <property type="match status" value="1"/>
</dbReference>
<organism evidence="13 14">
    <name type="scientific">Physcomitrium patens</name>
    <name type="common">Spreading-leaved earth moss</name>
    <name type="synonym">Physcomitrella patens</name>
    <dbReference type="NCBI Taxonomy" id="3218"/>
    <lineage>
        <taxon>Eukaryota</taxon>
        <taxon>Viridiplantae</taxon>
        <taxon>Streptophyta</taxon>
        <taxon>Embryophyta</taxon>
        <taxon>Bryophyta</taxon>
        <taxon>Bryophytina</taxon>
        <taxon>Bryopsida</taxon>
        <taxon>Funariidae</taxon>
        <taxon>Funariales</taxon>
        <taxon>Funariaceae</taxon>
        <taxon>Physcomitrium</taxon>
    </lineage>
</organism>
<keyword evidence="5 11" id="KW-1133">Transmembrane helix</keyword>